<sequence length="513" mass="57120" precursor="true">MKIRITTLLGLIISAGGTVAVAQDDAGDRASLAGDAPEVVSAVHSDEGETETITPVGAWSGADMADWLEPFECSGDCWLESDKPALHMLRNQPLFGELTGSVGGELRYRYLNENNRLRPGGPGRSSYNQWRFAPFMEAKYGDWVTGHVQAIDSSTFNAELPELPIDENRADLLQYYVDLKVWEFGDSDPLRFRYGRQLLKYGAQRLVSPLGWSNTYRNFEGYRGYYDSNAWAIDAFAVQPVNGAAGNVYRPTSFDTPDQSVWFSGVYATWKEMPHGALDLYWLWLHEEEAKANRQDGRRHTIGARYAGSHPVKECDTTVLTYTWDLEGAWQFGTDSFVSGGANQDVSAGFISTIGGVTFDKVAWKPSVKGIFWWGSGDDDPTDGDINTLTTLYPLGHAYWGLIDNFNGANLIDYSVQVSVKPTKKLTLLAAMHWFEKEDANDFIYNIAGAPLGPLGTPKEIGQELDLVATYAVNPNLQLQLGYFWFWYADAVDTTALARDDASQIYFMSTWAF</sequence>
<reference evidence="3 4" key="1">
    <citation type="submission" date="2019-02" db="EMBL/GenBank/DDBJ databases">
        <title>Deep-cultivation of Planctomycetes and their phenomic and genomic characterization uncovers novel biology.</title>
        <authorList>
            <person name="Wiegand S."/>
            <person name="Jogler M."/>
            <person name="Boedeker C."/>
            <person name="Pinto D."/>
            <person name="Vollmers J."/>
            <person name="Rivas-Marin E."/>
            <person name="Kohn T."/>
            <person name="Peeters S.H."/>
            <person name="Heuer A."/>
            <person name="Rast P."/>
            <person name="Oberbeckmann S."/>
            <person name="Bunk B."/>
            <person name="Jeske O."/>
            <person name="Meyerdierks A."/>
            <person name="Storesund J.E."/>
            <person name="Kallscheuer N."/>
            <person name="Luecker S."/>
            <person name="Lage O.M."/>
            <person name="Pohl T."/>
            <person name="Merkel B.J."/>
            <person name="Hornburger P."/>
            <person name="Mueller R.-W."/>
            <person name="Bruemmer F."/>
            <person name="Labrenz M."/>
            <person name="Spormann A.M."/>
            <person name="Op den Camp H."/>
            <person name="Overmann J."/>
            <person name="Amann R."/>
            <person name="Jetten M.S.M."/>
            <person name="Mascher T."/>
            <person name="Medema M.H."/>
            <person name="Devos D.P."/>
            <person name="Kaster A.-K."/>
            <person name="Ovreas L."/>
            <person name="Rohde M."/>
            <person name="Galperin M.Y."/>
            <person name="Jogler C."/>
        </authorList>
    </citation>
    <scope>NUCLEOTIDE SEQUENCE [LARGE SCALE GENOMIC DNA]</scope>
    <source>
        <strain evidence="3 4">Mal4</strain>
    </source>
</reference>
<evidence type="ECO:0000313" key="4">
    <source>
        <dbReference type="Proteomes" id="UP000320496"/>
    </source>
</evidence>
<name>A0A517Z3C9_9PLAN</name>
<evidence type="ECO:0000256" key="1">
    <source>
        <dbReference type="SAM" id="SignalP"/>
    </source>
</evidence>
<dbReference type="AlphaFoldDB" id="A0A517Z3C9"/>
<protein>
    <recommendedName>
        <fullName evidence="2">Alginate export domain-containing protein</fullName>
    </recommendedName>
</protein>
<dbReference type="Proteomes" id="UP000320496">
    <property type="component" value="Chromosome"/>
</dbReference>
<keyword evidence="4" id="KW-1185">Reference proteome</keyword>
<dbReference type="Pfam" id="PF13372">
    <property type="entry name" value="Alginate_exp"/>
    <property type="match status" value="1"/>
</dbReference>
<feature type="domain" description="Alginate export" evidence="2">
    <location>
        <begin position="101"/>
        <end position="495"/>
    </location>
</feature>
<evidence type="ECO:0000313" key="3">
    <source>
        <dbReference type="EMBL" id="QDU36994.1"/>
    </source>
</evidence>
<dbReference type="EMBL" id="CP036275">
    <property type="protein sequence ID" value="QDU36994.1"/>
    <property type="molecule type" value="Genomic_DNA"/>
</dbReference>
<feature type="signal peptide" evidence="1">
    <location>
        <begin position="1"/>
        <end position="22"/>
    </location>
</feature>
<dbReference type="KEGG" id="mri:Mal4_12970"/>
<dbReference type="InterPro" id="IPR025388">
    <property type="entry name" value="Alginate_export_dom"/>
</dbReference>
<dbReference type="RefSeq" id="WP_197444154.1">
    <property type="nucleotide sequence ID" value="NZ_CP036275.1"/>
</dbReference>
<accession>A0A517Z3C9</accession>
<feature type="chain" id="PRO_5022227946" description="Alginate export domain-containing protein" evidence="1">
    <location>
        <begin position="23"/>
        <end position="513"/>
    </location>
</feature>
<dbReference type="Gene3D" id="2.40.160.100">
    <property type="match status" value="1"/>
</dbReference>
<organism evidence="3 4">
    <name type="scientific">Maioricimonas rarisocia</name>
    <dbReference type="NCBI Taxonomy" id="2528026"/>
    <lineage>
        <taxon>Bacteria</taxon>
        <taxon>Pseudomonadati</taxon>
        <taxon>Planctomycetota</taxon>
        <taxon>Planctomycetia</taxon>
        <taxon>Planctomycetales</taxon>
        <taxon>Planctomycetaceae</taxon>
        <taxon>Maioricimonas</taxon>
    </lineage>
</organism>
<evidence type="ECO:0000259" key="2">
    <source>
        <dbReference type="Pfam" id="PF13372"/>
    </source>
</evidence>
<gene>
    <name evidence="3" type="ORF">Mal4_12970</name>
</gene>
<proteinExistence type="predicted"/>
<dbReference type="InterPro" id="IPR053728">
    <property type="entry name" value="Alginate_Permeability_Chnl"/>
</dbReference>
<keyword evidence="1" id="KW-0732">Signal</keyword>